<accession>A0A6C0FE02</accession>
<feature type="transmembrane region" description="Helical" evidence="1">
    <location>
        <begin position="46"/>
        <end position="72"/>
    </location>
</feature>
<name>A0A6C0FE02_9ZZZZ</name>
<evidence type="ECO:0008006" key="3">
    <source>
        <dbReference type="Google" id="ProtNLM"/>
    </source>
</evidence>
<keyword evidence="1" id="KW-0472">Membrane</keyword>
<keyword evidence="1" id="KW-1133">Transmembrane helix</keyword>
<sequence length="127" mass="14834">MEKIIFAILAFLITILFFISGIQHLFNLKDTTLFLQSHIPFSYLPFWFNLIVEITATTIEILAPIFIMLGIILNRFKHFARVSAFLLAFFLICNIMFIHNPFYEGEFQNFLKHLSFLGGVLLIEENL</sequence>
<dbReference type="GO" id="GO:0016020">
    <property type="term" value="C:membrane"/>
    <property type="evidence" value="ECO:0007669"/>
    <property type="project" value="UniProtKB-SubCell"/>
</dbReference>
<evidence type="ECO:0000313" key="2">
    <source>
        <dbReference type="EMBL" id="QHT38100.1"/>
    </source>
</evidence>
<feature type="transmembrane region" description="Helical" evidence="1">
    <location>
        <begin position="84"/>
        <end position="103"/>
    </location>
</feature>
<organism evidence="2">
    <name type="scientific">viral metagenome</name>
    <dbReference type="NCBI Taxonomy" id="1070528"/>
    <lineage>
        <taxon>unclassified sequences</taxon>
        <taxon>metagenomes</taxon>
        <taxon>organismal metagenomes</taxon>
    </lineage>
</organism>
<dbReference type="AlphaFoldDB" id="A0A6C0FE02"/>
<proteinExistence type="predicted"/>
<dbReference type="EMBL" id="MN738825">
    <property type="protein sequence ID" value="QHT38100.1"/>
    <property type="molecule type" value="Genomic_DNA"/>
</dbReference>
<protein>
    <recommendedName>
        <fullName evidence="3">DoxX family protein</fullName>
    </recommendedName>
</protein>
<feature type="transmembrane region" description="Helical" evidence="1">
    <location>
        <begin position="5"/>
        <end position="26"/>
    </location>
</feature>
<evidence type="ECO:0000256" key="1">
    <source>
        <dbReference type="SAM" id="Phobius"/>
    </source>
</evidence>
<reference evidence="2" key="1">
    <citation type="journal article" date="2020" name="Nature">
        <title>Giant virus diversity and host interactions through global metagenomics.</title>
        <authorList>
            <person name="Schulz F."/>
            <person name="Roux S."/>
            <person name="Paez-Espino D."/>
            <person name="Jungbluth S."/>
            <person name="Walsh D.A."/>
            <person name="Denef V.J."/>
            <person name="McMahon K.D."/>
            <person name="Konstantinidis K.T."/>
            <person name="Eloe-Fadrosh E.A."/>
            <person name="Kyrpides N.C."/>
            <person name="Woyke T."/>
        </authorList>
    </citation>
    <scope>NUCLEOTIDE SEQUENCE</scope>
    <source>
        <strain evidence="2">GVMAG-S-ERX556049-19</strain>
    </source>
</reference>
<keyword evidence="1" id="KW-0812">Transmembrane</keyword>